<dbReference type="InterPro" id="IPR036237">
    <property type="entry name" value="Xyl_isomerase-like_sf"/>
</dbReference>
<gene>
    <name evidence="2" type="ORF">GX50_03626</name>
</gene>
<keyword evidence="2" id="KW-0670">Pyruvate</keyword>
<proteinExistence type="predicted"/>
<feature type="domain" description="Xylose isomerase-like TIM barrel" evidence="1">
    <location>
        <begin position="25"/>
        <end position="333"/>
    </location>
</feature>
<keyword evidence="2" id="KW-0560">Oxidoreductase</keyword>
<name>A0A2B7ZAT4_9EURO</name>
<dbReference type="VEuPathDB" id="FungiDB:EMCG_08625"/>
<keyword evidence="3" id="KW-1185">Reference proteome</keyword>
<dbReference type="InterPro" id="IPR013022">
    <property type="entry name" value="Xyl_isomerase-like_TIM-brl"/>
</dbReference>
<sequence length="360" mass="40675">MPNQLCISSMSLGRAWAHDLHTKLSQASHHGFKGIELFYEDLEYHAQSLPGGLTPSNQLATAREIRQLCDKYNLQIIALQPFLFYEGLLDRVEHCRLLNEKLTLWFQLVKILRTDMIQIPANFLGPDPSTGKPRTTGDMDVIVADLRELARLGARESPPVRFAYEALAWSTHVDTWEACWEVVQRVDRPNFGICLDTFNLAGRVYADPAVRGGKVANADASLKASLALLLATIDVQKVFYIQVVDAERLERPLVKGHEWHVSGQPSRMSWSRNARLFAFEEDRGGYLPILEVARAFFDLGFEGWVSLELFSRTTADPNPNTPAEHARRGAQSWRKLVRYLGLKVDDTGANVSCMYVDKYV</sequence>
<dbReference type="Gene3D" id="3.20.20.150">
    <property type="entry name" value="Divalent-metal-dependent TIM barrel enzymes"/>
    <property type="match status" value="1"/>
</dbReference>
<protein>
    <submittedName>
        <fullName evidence="2">4-hydroxyphenylpyruvate dioxygenase</fullName>
    </submittedName>
</protein>
<comment type="caution">
    <text evidence="2">The sequence shown here is derived from an EMBL/GenBank/DDBJ whole genome shotgun (WGS) entry which is preliminary data.</text>
</comment>
<dbReference type="AlphaFoldDB" id="A0A2B7ZAT4"/>
<accession>A0A2B7ZAT4</accession>
<dbReference type="EMBL" id="PDND01000060">
    <property type="protein sequence ID" value="PGH33554.1"/>
    <property type="molecule type" value="Genomic_DNA"/>
</dbReference>
<keyword evidence="2" id="KW-0223">Dioxygenase</keyword>
<evidence type="ECO:0000313" key="3">
    <source>
        <dbReference type="Proteomes" id="UP000226031"/>
    </source>
</evidence>
<dbReference type="Proteomes" id="UP000226031">
    <property type="component" value="Unassembled WGS sequence"/>
</dbReference>
<evidence type="ECO:0000259" key="1">
    <source>
        <dbReference type="Pfam" id="PF01261"/>
    </source>
</evidence>
<dbReference type="InterPro" id="IPR050312">
    <property type="entry name" value="IolE/XylAMocC-like"/>
</dbReference>
<dbReference type="PANTHER" id="PTHR12110">
    <property type="entry name" value="HYDROXYPYRUVATE ISOMERASE"/>
    <property type="match status" value="1"/>
</dbReference>
<dbReference type="Pfam" id="PF01261">
    <property type="entry name" value="AP_endonuc_2"/>
    <property type="match status" value="1"/>
</dbReference>
<dbReference type="STRING" id="73230.A0A2B7ZAT4"/>
<dbReference type="SUPFAM" id="SSF51658">
    <property type="entry name" value="Xylose isomerase-like"/>
    <property type="match status" value="1"/>
</dbReference>
<dbReference type="PANTHER" id="PTHR12110:SF21">
    <property type="entry name" value="XYLOSE ISOMERASE-LIKE TIM BARREL DOMAIN-CONTAINING PROTEIN"/>
    <property type="match status" value="1"/>
</dbReference>
<organism evidence="2 3">
    <name type="scientific">[Emmonsia] crescens</name>
    <dbReference type="NCBI Taxonomy" id="73230"/>
    <lineage>
        <taxon>Eukaryota</taxon>
        <taxon>Fungi</taxon>
        <taxon>Dikarya</taxon>
        <taxon>Ascomycota</taxon>
        <taxon>Pezizomycotina</taxon>
        <taxon>Eurotiomycetes</taxon>
        <taxon>Eurotiomycetidae</taxon>
        <taxon>Onygenales</taxon>
        <taxon>Ajellomycetaceae</taxon>
        <taxon>Emergomyces</taxon>
    </lineage>
</organism>
<reference evidence="2 3" key="1">
    <citation type="submission" date="2017-10" db="EMBL/GenBank/DDBJ databases">
        <title>Comparative genomics in systemic dimorphic fungi from Ajellomycetaceae.</title>
        <authorList>
            <person name="Munoz J.F."/>
            <person name="Mcewen J.G."/>
            <person name="Clay O.K."/>
            <person name="Cuomo C.A."/>
        </authorList>
    </citation>
    <scope>NUCLEOTIDE SEQUENCE [LARGE SCALE GENOMIC DNA]</scope>
    <source>
        <strain evidence="2 3">UAMH4076</strain>
    </source>
</reference>
<dbReference type="GO" id="GO:0051213">
    <property type="term" value="F:dioxygenase activity"/>
    <property type="evidence" value="ECO:0007669"/>
    <property type="project" value="UniProtKB-KW"/>
</dbReference>
<evidence type="ECO:0000313" key="2">
    <source>
        <dbReference type="EMBL" id="PGH33554.1"/>
    </source>
</evidence>